<evidence type="ECO:0000313" key="2">
    <source>
        <dbReference type="Proteomes" id="UP000002407"/>
    </source>
</evidence>
<dbReference type="KEGG" id="cha:CHAB381_0883"/>
<reference evidence="2" key="1">
    <citation type="submission" date="2007-07" db="EMBL/GenBank/DDBJ databases">
        <title>Complete genome sequence of Campylobacter hominis ATCC BAA-381, a commensal isolated from the human gastrointestinal tract.</title>
        <authorList>
            <person name="Fouts D.E."/>
            <person name="Mongodin E.F."/>
            <person name="Puiu D."/>
            <person name="Sebastian Y."/>
            <person name="Miller W.G."/>
            <person name="Mandrell R.E."/>
            <person name="Nelson K.E."/>
        </authorList>
    </citation>
    <scope>NUCLEOTIDE SEQUENCE [LARGE SCALE GENOMIC DNA]</scope>
    <source>
        <strain evidence="2">ATCC BAA-381 / LMG 19568 / NCTC 13146 / CH001A</strain>
    </source>
</reference>
<sequence>MHIKSNFANFKPFSVEFSFFKGKKWTIKNLTNTIYAG</sequence>
<dbReference type="Proteomes" id="UP000002407">
    <property type="component" value="Chromosome"/>
</dbReference>
<evidence type="ECO:0000313" key="1">
    <source>
        <dbReference type="EMBL" id="ABS51889.1"/>
    </source>
</evidence>
<dbReference type="EMBL" id="CP000776">
    <property type="protein sequence ID" value="ABS51889.1"/>
    <property type="molecule type" value="Genomic_DNA"/>
</dbReference>
<organism evidence="1 2">
    <name type="scientific">Campylobacter hominis (strain ATCC BAA-381 / DSM 21671 / CCUG 45161 / LMG 19568 / NCTC 13146 / CH001A)</name>
    <dbReference type="NCBI Taxonomy" id="360107"/>
    <lineage>
        <taxon>Bacteria</taxon>
        <taxon>Pseudomonadati</taxon>
        <taxon>Campylobacterota</taxon>
        <taxon>Epsilonproteobacteria</taxon>
        <taxon>Campylobacterales</taxon>
        <taxon>Campylobacteraceae</taxon>
        <taxon>Campylobacter</taxon>
    </lineage>
</organism>
<gene>
    <name evidence="1" type="ordered locus">CHAB381_0883</name>
</gene>
<keyword evidence="2" id="KW-1185">Reference proteome</keyword>
<dbReference type="AlphaFoldDB" id="A7I1Q4"/>
<proteinExistence type="predicted"/>
<dbReference type="HOGENOM" id="CLU_3341545_0_0_7"/>
<accession>A7I1Q4</accession>
<protein>
    <submittedName>
        <fullName evidence="1">Uncharacterized protein</fullName>
    </submittedName>
</protein>
<name>A7I1Q4_CAMHC</name>